<keyword evidence="7 15" id="KW-0808">Transferase</keyword>
<dbReference type="AlphaFoldDB" id="A0A2P2E9G8"/>
<evidence type="ECO:0000256" key="10">
    <source>
        <dbReference type="ARBA" id="ARBA00023098"/>
    </source>
</evidence>
<gene>
    <name evidence="17" type="primary">pgsA</name>
    <name evidence="17" type="ORF">PbB2_01380</name>
</gene>
<feature type="transmembrane region" description="Helical" evidence="16">
    <location>
        <begin position="77"/>
        <end position="93"/>
    </location>
</feature>
<accession>A0A2P2E9G8</accession>
<dbReference type="Pfam" id="PF01066">
    <property type="entry name" value="CDP-OH_P_transf"/>
    <property type="match status" value="1"/>
</dbReference>
<sequence>MKWLPNAVSISRLALAPLIGYLIWRGLSDGMANQELRWAFGLFVVSALTDWLDGYLARKLDAKSELGGQLDLWGDKILVGITLFALWLGWLAQNNPGQDLVTGALGDPLALMFGVFFLLAIPVRDSLVTRLRAKVAARGVTLSPTFAAKSKTAVIMGGMGVLLAGLASGMTGLGQAGFAILVLGALMSIWTGWSYVRAARRTHDSKSGDASGSA</sequence>
<evidence type="ECO:0000256" key="1">
    <source>
        <dbReference type="ARBA" id="ARBA00004141"/>
    </source>
</evidence>
<evidence type="ECO:0000256" key="6">
    <source>
        <dbReference type="ARBA" id="ARBA00022516"/>
    </source>
</evidence>
<evidence type="ECO:0000256" key="4">
    <source>
        <dbReference type="ARBA" id="ARBA00013170"/>
    </source>
</evidence>
<organism evidence="17 18">
    <name type="scientific">Candidatus Phycosocius bacilliformis</name>
    <dbReference type="NCBI Taxonomy" id="1445552"/>
    <lineage>
        <taxon>Bacteria</taxon>
        <taxon>Pseudomonadati</taxon>
        <taxon>Pseudomonadota</taxon>
        <taxon>Alphaproteobacteria</taxon>
        <taxon>Caulobacterales</taxon>
        <taxon>Caulobacterales incertae sedis</taxon>
        <taxon>Candidatus Phycosocius</taxon>
    </lineage>
</organism>
<dbReference type="InterPro" id="IPR043130">
    <property type="entry name" value="CDP-OH_PTrfase_TM_dom"/>
</dbReference>
<dbReference type="GO" id="GO:0008444">
    <property type="term" value="F:CDP-diacylglycerol-glycerol-3-phosphate 3-phosphatidyltransferase activity"/>
    <property type="evidence" value="ECO:0007669"/>
    <property type="project" value="UniProtKB-EC"/>
</dbReference>
<evidence type="ECO:0000313" key="17">
    <source>
        <dbReference type="EMBL" id="GBF57711.1"/>
    </source>
</evidence>
<comment type="catalytic activity">
    <reaction evidence="14">
        <text>a CDP-1,2-diacyl-sn-glycerol + sn-glycerol 3-phosphate = a 1,2-diacyl-sn-glycero-3-phospho-(1'-sn-glycero-3'-phosphate) + CMP + H(+)</text>
        <dbReference type="Rhea" id="RHEA:12593"/>
        <dbReference type="ChEBI" id="CHEBI:15378"/>
        <dbReference type="ChEBI" id="CHEBI:57597"/>
        <dbReference type="ChEBI" id="CHEBI:58332"/>
        <dbReference type="ChEBI" id="CHEBI:60110"/>
        <dbReference type="ChEBI" id="CHEBI:60377"/>
        <dbReference type="EC" id="2.7.8.5"/>
    </reaction>
</comment>
<keyword evidence="6" id="KW-0444">Lipid biosynthesis</keyword>
<dbReference type="Gene3D" id="1.20.120.1760">
    <property type="match status" value="1"/>
</dbReference>
<dbReference type="PROSITE" id="PS00379">
    <property type="entry name" value="CDP_ALCOHOL_P_TRANSF"/>
    <property type="match status" value="1"/>
</dbReference>
<evidence type="ECO:0000256" key="16">
    <source>
        <dbReference type="SAM" id="Phobius"/>
    </source>
</evidence>
<dbReference type="EC" id="2.7.8.5" evidence="4"/>
<protein>
    <recommendedName>
        <fullName evidence="5">CDP-diacylglycerol--glycerol-3-phosphate 3-phosphatidyltransferase</fullName>
        <ecNumber evidence="4">2.7.8.5</ecNumber>
    </recommendedName>
</protein>
<evidence type="ECO:0000256" key="8">
    <source>
        <dbReference type="ARBA" id="ARBA00022692"/>
    </source>
</evidence>
<comment type="subcellular location">
    <subcellularLocation>
        <location evidence="1">Membrane</location>
        <topology evidence="1">Multi-pass membrane protein</topology>
    </subcellularLocation>
</comment>
<dbReference type="InterPro" id="IPR048254">
    <property type="entry name" value="CDP_ALCOHOL_P_TRANSF_CS"/>
</dbReference>
<comment type="pathway">
    <text evidence="2">Phospholipid metabolism; phosphatidylglycerol biosynthesis; phosphatidylglycerol from CDP-diacylglycerol: step 1/2.</text>
</comment>
<dbReference type="PIRSF" id="PIRSF000847">
    <property type="entry name" value="Phos_ph_gly_syn"/>
    <property type="match status" value="1"/>
</dbReference>
<dbReference type="GO" id="GO:0016020">
    <property type="term" value="C:membrane"/>
    <property type="evidence" value="ECO:0007669"/>
    <property type="project" value="UniProtKB-SubCell"/>
</dbReference>
<evidence type="ECO:0000256" key="2">
    <source>
        <dbReference type="ARBA" id="ARBA00005042"/>
    </source>
</evidence>
<evidence type="ECO:0000256" key="5">
    <source>
        <dbReference type="ARBA" id="ARBA00014944"/>
    </source>
</evidence>
<evidence type="ECO:0000256" key="7">
    <source>
        <dbReference type="ARBA" id="ARBA00022679"/>
    </source>
</evidence>
<keyword evidence="13" id="KW-1208">Phospholipid metabolism</keyword>
<dbReference type="PANTHER" id="PTHR14269:SF11">
    <property type="entry name" value="CDP-DIACYLGLYCEROL--GLYCEROL-3-PHOSPHATE 3-PHOSPHATIDYLTRANSFERASE"/>
    <property type="match status" value="1"/>
</dbReference>
<proteinExistence type="inferred from homology"/>
<dbReference type="InterPro" id="IPR050324">
    <property type="entry name" value="CDP-alcohol_PTase-I"/>
</dbReference>
<keyword evidence="12" id="KW-0594">Phospholipid biosynthesis</keyword>
<reference evidence="17 18" key="1">
    <citation type="journal article" date="2018" name="Genome Announc.">
        <title>Draft Genome Sequence of "Candidatus Phycosocius bacilliformis," an Alphaproteobacterial Ectosymbiont of the Hydrocarbon-Producing Green Alga Botryococcus braunii.</title>
        <authorList>
            <person name="Tanabe Y."/>
            <person name="Yamaguchi H."/>
            <person name="Watanabe M.M."/>
        </authorList>
    </citation>
    <scope>NUCLEOTIDE SEQUENCE [LARGE SCALE GENOMIC DNA]</scope>
    <source>
        <strain evidence="17 18">BOTRYCO-2</strain>
    </source>
</reference>
<dbReference type="Proteomes" id="UP000245086">
    <property type="component" value="Unassembled WGS sequence"/>
</dbReference>
<evidence type="ECO:0000256" key="9">
    <source>
        <dbReference type="ARBA" id="ARBA00022989"/>
    </source>
</evidence>
<keyword evidence="18" id="KW-1185">Reference proteome</keyword>
<evidence type="ECO:0000256" key="15">
    <source>
        <dbReference type="RuleBase" id="RU003750"/>
    </source>
</evidence>
<comment type="caution">
    <text evidence="17">The sequence shown here is derived from an EMBL/GenBank/DDBJ whole genome shotgun (WGS) entry which is preliminary data.</text>
</comment>
<evidence type="ECO:0000256" key="11">
    <source>
        <dbReference type="ARBA" id="ARBA00023136"/>
    </source>
</evidence>
<dbReference type="EMBL" id="BFBR01000003">
    <property type="protein sequence ID" value="GBF57711.1"/>
    <property type="molecule type" value="Genomic_DNA"/>
</dbReference>
<name>A0A2P2E9G8_9PROT</name>
<comment type="similarity">
    <text evidence="3 15">Belongs to the CDP-alcohol phosphatidyltransferase class-I family.</text>
</comment>
<keyword evidence="9 16" id="KW-1133">Transmembrane helix</keyword>
<evidence type="ECO:0000313" key="18">
    <source>
        <dbReference type="Proteomes" id="UP000245086"/>
    </source>
</evidence>
<feature type="transmembrane region" description="Helical" evidence="16">
    <location>
        <begin position="152"/>
        <end position="170"/>
    </location>
</feature>
<dbReference type="PANTHER" id="PTHR14269">
    <property type="entry name" value="CDP-DIACYLGLYCEROL--GLYCEROL-3-PHOSPHATE 3-PHOSPHATIDYLTRANSFERASE-RELATED"/>
    <property type="match status" value="1"/>
</dbReference>
<evidence type="ECO:0000256" key="14">
    <source>
        <dbReference type="ARBA" id="ARBA00048586"/>
    </source>
</evidence>
<evidence type="ECO:0000256" key="3">
    <source>
        <dbReference type="ARBA" id="ARBA00010441"/>
    </source>
</evidence>
<dbReference type="InterPro" id="IPR004570">
    <property type="entry name" value="Phosphatidylglycerol_P_synth"/>
</dbReference>
<evidence type="ECO:0000256" key="13">
    <source>
        <dbReference type="ARBA" id="ARBA00023264"/>
    </source>
</evidence>
<dbReference type="RefSeq" id="WP_238164899.1">
    <property type="nucleotide sequence ID" value="NZ_BFBR01000003.1"/>
</dbReference>
<dbReference type="GO" id="GO:0046474">
    <property type="term" value="P:glycerophospholipid biosynthetic process"/>
    <property type="evidence" value="ECO:0007669"/>
    <property type="project" value="TreeGrafter"/>
</dbReference>
<evidence type="ECO:0000256" key="12">
    <source>
        <dbReference type="ARBA" id="ARBA00023209"/>
    </source>
</evidence>
<keyword evidence="11 16" id="KW-0472">Membrane</keyword>
<keyword evidence="10" id="KW-0443">Lipid metabolism</keyword>
<feature type="transmembrane region" description="Helical" evidence="16">
    <location>
        <begin position="7"/>
        <end position="24"/>
    </location>
</feature>
<keyword evidence="8 16" id="KW-0812">Transmembrane</keyword>
<feature type="transmembrane region" description="Helical" evidence="16">
    <location>
        <begin position="176"/>
        <end position="196"/>
    </location>
</feature>
<feature type="transmembrane region" description="Helical" evidence="16">
    <location>
        <begin position="105"/>
        <end position="123"/>
    </location>
</feature>
<dbReference type="InterPro" id="IPR000462">
    <property type="entry name" value="CDP-OH_P_trans"/>
</dbReference>
<feature type="transmembrane region" description="Helical" evidence="16">
    <location>
        <begin position="36"/>
        <end position="56"/>
    </location>
</feature>